<reference evidence="6" key="1">
    <citation type="submission" date="2023-06" db="EMBL/GenBank/DDBJ databases">
        <title>Cytophagales bacterium Strain LB-30, isolated from soil.</title>
        <authorList>
            <person name="Liu B."/>
        </authorList>
    </citation>
    <scope>NUCLEOTIDE SEQUENCE</scope>
    <source>
        <strain evidence="6">LB-30</strain>
    </source>
</reference>
<feature type="domain" description="PPM-type phosphatase" evidence="5">
    <location>
        <begin position="446"/>
        <end position="669"/>
    </location>
</feature>
<dbReference type="Proteomes" id="UP001168552">
    <property type="component" value="Unassembled WGS sequence"/>
</dbReference>
<dbReference type="Gene3D" id="3.60.40.10">
    <property type="entry name" value="PPM-type phosphatase domain"/>
    <property type="match status" value="1"/>
</dbReference>
<proteinExistence type="predicted"/>
<keyword evidence="2" id="KW-0175">Coiled coil</keyword>
<dbReference type="EMBL" id="JAUHJS010000001">
    <property type="protein sequence ID" value="MDN4164313.1"/>
    <property type="molecule type" value="Genomic_DNA"/>
</dbReference>
<keyword evidence="7" id="KW-1185">Reference proteome</keyword>
<dbReference type="SMART" id="SM00331">
    <property type="entry name" value="PP2C_SIG"/>
    <property type="match status" value="1"/>
</dbReference>
<evidence type="ECO:0000256" key="2">
    <source>
        <dbReference type="SAM" id="Coils"/>
    </source>
</evidence>
<dbReference type="PANTHER" id="PTHR10098">
    <property type="entry name" value="RAPSYN-RELATED"/>
    <property type="match status" value="1"/>
</dbReference>
<dbReference type="Pfam" id="PF07228">
    <property type="entry name" value="SpoIIE"/>
    <property type="match status" value="1"/>
</dbReference>
<evidence type="ECO:0000259" key="5">
    <source>
        <dbReference type="SMART" id="SM00331"/>
    </source>
</evidence>
<dbReference type="SUPFAM" id="SSF48452">
    <property type="entry name" value="TPR-like"/>
    <property type="match status" value="2"/>
</dbReference>
<feature type="repeat" description="TPR" evidence="1">
    <location>
        <begin position="204"/>
        <end position="237"/>
    </location>
</feature>
<evidence type="ECO:0000256" key="1">
    <source>
        <dbReference type="PROSITE-ProRule" id="PRU00339"/>
    </source>
</evidence>
<dbReference type="Pfam" id="PF13424">
    <property type="entry name" value="TPR_12"/>
    <property type="match status" value="3"/>
</dbReference>
<evidence type="ECO:0000256" key="3">
    <source>
        <dbReference type="SAM" id="Phobius"/>
    </source>
</evidence>
<dbReference type="InterPro" id="IPR019734">
    <property type="entry name" value="TPR_rpt"/>
</dbReference>
<feature type="signal peptide" evidence="4">
    <location>
        <begin position="1"/>
        <end position="27"/>
    </location>
</feature>
<dbReference type="Gene3D" id="1.25.40.10">
    <property type="entry name" value="Tetratricopeptide repeat domain"/>
    <property type="match status" value="2"/>
</dbReference>
<keyword evidence="4" id="KW-0732">Signal</keyword>
<organism evidence="6 7">
    <name type="scientific">Shiella aurantiaca</name>
    <dbReference type="NCBI Taxonomy" id="3058365"/>
    <lineage>
        <taxon>Bacteria</taxon>
        <taxon>Pseudomonadati</taxon>
        <taxon>Bacteroidota</taxon>
        <taxon>Cytophagia</taxon>
        <taxon>Cytophagales</taxon>
        <taxon>Shiellaceae</taxon>
        <taxon>Shiella</taxon>
    </lineage>
</organism>
<feature type="chain" id="PRO_5046863542" evidence="4">
    <location>
        <begin position="28"/>
        <end position="669"/>
    </location>
</feature>
<comment type="caution">
    <text evidence="6">The sequence shown here is derived from an EMBL/GenBank/DDBJ whole genome shotgun (WGS) entry which is preliminary data.</text>
</comment>
<feature type="coiled-coil region" evidence="2">
    <location>
        <begin position="319"/>
        <end position="357"/>
    </location>
</feature>
<dbReference type="PROSITE" id="PS50005">
    <property type="entry name" value="TPR"/>
    <property type="match status" value="4"/>
</dbReference>
<name>A0ABT8F1X5_9BACT</name>
<evidence type="ECO:0000256" key="4">
    <source>
        <dbReference type="SAM" id="SignalP"/>
    </source>
</evidence>
<sequence>MLRKAGIMKKPIVLILVLCVSTFSAWAQTDSLFNVLEEAENEVRVNVLNELYKELRNAQPEKALSYAQEALQLAEKIDYPRGQANALNNLGVYHRNRGNYELAIDYYVRALKMHESIENTDGIALTMGNIGNLYSLKGDYDKALEYYNKTLNLIEANPDTVRLISIYNNIGNVYFDLGNNLMAIDYYLRSLALYEKSNHPENTFDLLNSLGNIYFSQRNMDSAMWYFQQSLRVEQINGNKYAQALALNNIGVVHKSVGNYSAAIENQFKARALALEVGNRPLLSTIYKNLSESFYLQKNTAKAYEYLQQYMMLKERLSSEETGRKLAELESSYELAKREKEIEILQQEGEIKDLNVRNSNLLISVFTMGGGLLTALLILYYLKFQHNQRVKNLLEERNREIMRRNREIEAQKQIIEFKNQNITDSIQYAKSIQETILKKRLFRYNMPDSFIFNRPKDIVSGDFFWYARIDDFDILALIDCTGHGVAGAFMTVIGNSILNQIIHENKVYSPSQILLDMDERLAETLKQLEESSTHYGMDLAVCKIDRQHHKLIFSGAKRPLYYVHQGEFTEFKGDNLSIGELSFGRDKSFQEYEINYKEGDVFYIFSDGFADQFGSAVDKKYMSKRFRQLIRTIQKQSMEKQGQSLELEMNRWMGSTEQTDDMLVIGFKL</sequence>
<dbReference type="InterPro" id="IPR011990">
    <property type="entry name" value="TPR-like_helical_dom_sf"/>
</dbReference>
<feature type="repeat" description="TPR" evidence="1">
    <location>
        <begin position="84"/>
        <end position="117"/>
    </location>
</feature>
<evidence type="ECO:0000313" key="6">
    <source>
        <dbReference type="EMBL" id="MDN4164313.1"/>
    </source>
</evidence>
<keyword evidence="3" id="KW-0472">Membrane</keyword>
<dbReference type="InterPro" id="IPR036457">
    <property type="entry name" value="PPM-type-like_dom_sf"/>
</dbReference>
<keyword evidence="3" id="KW-1133">Transmembrane helix</keyword>
<accession>A0ABT8F1X5</accession>
<dbReference type="PROSITE" id="PS50293">
    <property type="entry name" value="TPR_REGION"/>
    <property type="match status" value="2"/>
</dbReference>
<feature type="transmembrane region" description="Helical" evidence="3">
    <location>
        <begin position="361"/>
        <end position="382"/>
    </location>
</feature>
<keyword evidence="1" id="KW-0802">TPR repeat</keyword>
<feature type="repeat" description="TPR" evidence="1">
    <location>
        <begin position="124"/>
        <end position="157"/>
    </location>
</feature>
<keyword evidence="3" id="KW-0812">Transmembrane</keyword>
<protein>
    <submittedName>
        <fullName evidence="6">Tetratricopeptide repeat protein</fullName>
    </submittedName>
</protein>
<dbReference type="InterPro" id="IPR001932">
    <property type="entry name" value="PPM-type_phosphatase-like_dom"/>
</dbReference>
<feature type="repeat" description="TPR" evidence="1">
    <location>
        <begin position="164"/>
        <end position="197"/>
    </location>
</feature>
<dbReference type="SMART" id="SM00028">
    <property type="entry name" value="TPR"/>
    <property type="match status" value="6"/>
</dbReference>
<evidence type="ECO:0000313" key="7">
    <source>
        <dbReference type="Proteomes" id="UP001168552"/>
    </source>
</evidence>
<gene>
    <name evidence="6" type="ORF">QWY31_02305</name>
</gene>